<name>A0A6I4W7W8_9ACTN</name>
<reference evidence="6 7" key="1">
    <citation type="submission" date="2019-12" db="EMBL/GenBank/DDBJ databases">
        <title>Nocardia macrotermitis sp. nov. and Nocardia aurantia sp. nov., isolated from the gut of the fungus growing-termite Macrotermes natalensis.</title>
        <authorList>
            <person name="Christine B."/>
            <person name="Rene B."/>
        </authorList>
    </citation>
    <scope>NUCLEOTIDE SEQUENCE [LARGE SCALE GENOMIC DNA]</scope>
    <source>
        <strain evidence="6 7">DSM 102126</strain>
    </source>
</reference>
<dbReference type="InterPro" id="IPR011075">
    <property type="entry name" value="TetR_C"/>
</dbReference>
<dbReference type="PRINTS" id="PR00455">
    <property type="entry name" value="HTHTETR"/>
</dbReference>
<dbReference type="SUPFAM" id="SSF46689">
    <property type="entry name" value="Homeodomain-like"/>
    <property type="match status" value="1"/>
</dbReference>
<dbReference type="OrthoDB" id="9796019at2"/>
<gene>
    <name evidence="6" type="ORF">GQ466_09625</name>
</gene>
<dbReference type="AlphaFoldDB" id="A0A6I4W7W8"/>
<keyword evidence="1" id="KW-0805">Transcription regulation</keyword>
<dbReference type="PROSITE" id="PS50977">
    <property type="entry name" value="HTH_TETR_2"/>
    <property type="match status" value="1"/>
</dbReference>
<accession>A0A6I4W7W8</accession>
<dbReference type="GO" id="GO:0000976">
    <property type="term" value="F:transcription cis-regulatory region binding"/>
    <property type="evidence" value="ECO:0007669"/>
    <property type="project" value="TreeGrafter"/>
</dbReference>
<sequence length="197" mass="21135">MSPDPAKTPVGRGAARTRAILDVTRELLGEVGFDQLSIDAVAARAGSSKTTIYRRWADKSELVRAALLARGADVPLLPADARDLRTDLLRLVEALAHIAREEDAAAFASLLAAAQKDAAIAEAVRVSALDRARQDCRDVVQRAIGRGELADPALAARLFDLVMGQVMVSYVLGTGDLDAPRREAFVDEVLVPVLTRR</sequence>
<evidence type="ECO:0000256" key="3">
    <source>
        <dbReference type="ARBA" id="ARBA00023163"/>
    </source>
</evidence>
<evidence type="ECO:0000313" key="7">
    <source>
        <dbReference type="Proteomes" id="UP000431901"/>
    </source>
</evidence>
<dbReference type="PANTHER" id="PTHR30055:SF148">
    <property type="entry name" value="TETR-FAMILY TRANSCRIPTIONAL REGULATOR"/>
    <property type="match status" value="1"/>
</dbReference>
<evidence type="ECO:0000256" key="1">
    <source>
        <dbReference type="ARBA" id="ARBA00023015"/>
    </source>
</evidence>
<dbReference type="Pfam" id="PF16859">
    <property type="entry name" value="TetR_C_11"/>
    <property type="match status" value="1"/>
</dbReference>
<evidence type="ECO:0000256" key="2">
    <source>
        <dbReference type="ARBA" id="ARBA00023125"/>
    </source>
</evidence>
<dbReference type="InterPro" id="IPR009057">
    <property type="entry name" value="Homeodomain-like_sf"/>
</dbReference>
<dbReference type="Pfam" id="PF00440">
    <property type="entry name" value="TetR_N"/>
    <property type="match status" value="1"/>
</dbReference>
<dbReference type="Gene3D" id="1.10.10.60">
    <property type="entry name" value="Homeodomain-like"/>
    <property type="match status" value="1"/>
</dbReference>
<dbReference type="PANTHER" id="PTHR30055">
    <property type="entry name" value="HTH-TYPE TRANSCRIPTIONAL REGULATOR RUTR"/>
    <property type="match status" value="1"/>
</dbReference>
<dbReference type="Proteomes" id="UP000431901">
    <property type="component" value="Unassembled WGS sequence"/>
</dbReference>
<dbReference type="InterPro" id="IPR036271">
    <property type="entry name" value="Tet_transcr_reg_TetR-rel_C_sf"/>
</dbReference>
<feature type="domain" description="HTH tetR-type" evidence="5">
    <location>
        <begin position="14"/>
        <end position="74"/>
    </location>
</feature>
<keyword evidence="3" id="KW-0804">Transcription</keyword>
<dbReference type="PROSITE" id="PS01081">
    <property type="entry name" value="HTH_TETR_1"/>
    <property type="match status" value="1"/>
</dbReference>
<dbReference type="GO" id="GO:0003700">
    <property type="term" value="F:DNA-binding transcription factor activity"/>
    <property type="evidence" value="ECO:0007669"/>
    <property type="project" value="TreeGrafter"/>
</dbReference>
<evidence type="ECO:0000313" key="6">
    <source>
        <dbReference type="EMBL" id="MXQ64296.1"/>
    </source>
</evidence>
<proteinExistence type="predicted"/>
<evidence type="ECO:0000256" key="4">
    <source>
        <dbReference type="PROSITE-ProRule" id="PRU00335"/>
    </source>
</evidence>
<comment type="caution">
    <text evidence="6">The sequence shown here is derived from an EMBL/GenBank/DDBJ whole genome shotgun (WGS) entry which is preliminary data.</text>
</comment>
<protein>
    <submittedName>
        <fullName evidence="6">TetR family transcriptional regulator</fullName>
    </submittedName>
</protein>
<keyword evidence="2 4" id="KW-0238">DNA-binding</keyword>
<feature type="DNA-binding region" description="H-T-H motif" evidence="4">
    <location>
        <begin position="37"/>
        <end position="56"/>
    </location>
</feature>
<dbReference type="InterPro" id="IPR023772">
    <property type="entry name" value="DNA-bd_HTH_TetR-type_CS"/>
</dbReference>
<keyword evidence="7" id="KW-1185">Reference proteome</keyword>
<evidence type="ECO:0000259" key="5">
    <source>
        <dbReference type="PROSITE" id="PS50977"/>
    </source>
</evidence>
<dbReference type="RefSeq" id="WP_161102545.1">
    <property type="nucleotide sequence ID" value="NZ_JBHLYI010000013.1"/>
</dbReference>
<dbReference type="InterPro" id="IPR001647">
    <property type="entry name" value="HTH_TetR"/>
</dbReference>
<dbReference type="InterPro" id="IPR050109">
    <property type="entry name" value="HTH-type_TetR-like_transc_reg"/>
</dbReference>
<dbReference type="EMBL" id="WUTW01000002">
    <property type="protein sequence ID" value="MXQ64296.1"/>
    <property type="molecule type" value="Genomic_DNA"/>
</dbReference>
<organism evidence="6 7">
    <name type="scientific">Actinomadura rayongensis</name>
    <dbReference type="NCBI Taxonomy" id="1429076"/>
    <lineage>
        <taxon>Bacteria</taxon>
        <taxon>Bacillati</taxon>
        <taxon>Actinomycetota</taxon>
        <taxon>Actinomycetes</taxon>
        <taxon>Streptosporangiales</taxon>
        <taxon>Thermomonosporaceae</taxon>
        <taxon>Actinomadura</taxon>
    </lineage>
</organism>
<dbReference type="Gene3D" id="1.10.357.10">
    <property type="entry name" value="Tetracycline Repressor, domain 2"/>
    <property type="match status" value="1"/>
</dbReference>
<dbReference type="SUPFAM" id="SSF48498">
    <property type="entry name" value="Tetracyclin repressor-like, C-terminal domain"/>
    <property type="match status" value="1"/>
</dbReference>